<dbReference type="InterPro" id="IPR016161">
    <property type="entry name" value="Ald_DH/histidinol_DH"/>
</dbReference>
<comment type="catalytic activity">
    <reaction evidence="4">
        <text>an aldehyde + NAD(+) + H2O = a carboxylate + NADH + 2 H(+)</text>
        <dbReference type="Rhea" id="RHEA:16185"/>
        <dbReference type="ChEBI" id="CHEBI:15377"/>
        <dbReference type="ChEBI" id="CHEBI:15378"/>
        <dbReference type="ChEBI" id="CHEBI:17478"/>
        <dbReference type="ChEBI" id="CHEBI:29067"/>
        <dbReference type="ChEBI" id="CHEBI:57540"/>
        <dbReference type="ChEBI" id="CHEBI:57945"/>
        <dbReference type="EC" id="1.2.1.3"/>
    </reaction>
</comment>
<feature type="domain" description="Aldehyde dehydrogenase" evidence="7">
    <location>
        <begin position="282"/>
        <end position="521"/>
    </location>
</feature>
<dbReference type="InterPro" id="IPR015590">
    <property type="entry name" value="Aldehyde_DH_dom"/>
</dbReference>
<keyword evidence="2 6" id="KW-0560">Oxidoreductase</keyword>
<evidence type="ECO:0000256" key="1">
    <source>
        <dbReference type="ARBA" id="ARBA00009986"/>
    </source>
</evidence>
<proteinExistence type="inferred from homology"/>
<dbReference type="GO" id="GO:0004029">
    <property type="term" value="F:aldehyde dehydrogenase (NAD+) activity"/>
    <property type="evidence" value="ECO:0007669"/>
    <property type="project" value="UniProtKB-EC"/>
</dbReference>
<evidence type="ECO:0000256" key="4">
    <source>
        <dbReference type="ARBA" id="ARBA00049194"/>
    </source>
</evidence>
<dbReference type="Pfam" id="PF00171">
    <property type="entry name" value="Aldedh"/>
    <property type="match status" value="3"/>
</dbReference>
<reference evidence="8" key="1">
    <citation type="submission" date="2015-01" db="EMBL/GenBank/DDBJ databases">
        <authorList>
            <person name="Durling Mikael"/>
        </authorList>
    </citation>
    <scope>NUCLEOTIDE SEQUENCE</scope>
</reference>
<evidence type="ECO:0000256" key="6">
    <source>
        <dbReference type="RuleBase" id="RU003345"/>
    </source>
</evidence>
<dbReference type="InterPro" id="IPR016162">
    <property type="entry name" value="Ald_DH_N"/>
</dbReference>
<dbReference type="EMBL" id="CDPU01000072">
    <property type="protein sequence ID" value="CEO56705.1"/>
    <property type="molecule type" value="Genomic_DNA"/>
</dbReference>
<organism evidence="8">
    <name type="scientific">Bionectria ochroleuca</name>
    <name type="common">Gliocladium roseum</name>
    <dbReference type="NCBI Taxonomy" id="29856"/>
    <lineage>
        <taxon>Eukaryota</taxon>
        <taxon>Fungi</taxon>
        <taxon>Dikarya</taxon>
        <taxon>Ascomycota</taxon>
        <taxon>Pezizomycotina</taxon>
        <taxon>Sordariomycetes</taxon>
        <taxon>Hypocreomycetidae</taxon>
        <taxon>Hypocreales</taxon>
        <taxon>Bionectriaceae</taxon>
        <taxon>Clonostachys</taxon>
    </lineage>
</organism>
<evidence type="ECO:0000256" key="5">
    <source>
        <dbReference type="PROSITE-ProRule" id="PRU10007"/>
    </source>
</evidence>
<dbReference type="InterPro" id="IPR029510">
    <property type="entry name" value="Ald_DH_CS_GLU"/>
</dbReference>
<dbReference type="FunFam" id="3.40.605.10:FF:000050">
    <property type="entry name" value="Aldehyde dehydrogenase, mitochondrial"/>
    <property type="match status" value="1"/>
</dbReference>
<name>A0A0B7KP77_BIOOC</name>
<dbReference type="PANTHER" id="PTHR11699">
    <property type="entry name" value="ALDEHYDE DEHYDROGENASE-RELATED"/>
    <property type="match status" value="1"/>
</dbReference>
<dbReference type="SUPFAM" id="SSF53720">
    <property type="entry name" value="ALDH-like"/>
    <property type="match status" value="3"/>
</dbReference>
<feature type="active site" evidence="5">
    <location>
        <position position="2"/>
    </location>
</feature>
<dbReference type="InterPro" id="IPR016163">
    <property type="entry name" value="Ald_DH_C"/>
</dbReference>
<evidence type="ECO:0000256" key="2">
    <source>
        <dbReference type="ARBA" id="ARBA00023002"/>
    </source>
</evidence>
<dbReference type="Gene3D" id="3.40.605.10">
    <property type="entry name" value="Aldehyde Dehydrogenase, Chain A, domain 1"/>
    <property type="match status" value="2"/>
</dbReference>
<gene>
    <name evidence="8" type="ORF">BN869_000012763_1</name>
</gene>
<feature type="active site" evidence="5">
    <location>
        <position position="514"/>
    </location>
</feature>
<dbReference type="Gene3D" id="3.40.309.10">
    <property type="entry name" value="Aldehyde Dehydrogenase, Chain A, domain 2"/>
    <property type="match status" value="2"/>
</dbReference>
<evidence type="ECO:0000256" key="3">
    <source>
        <dbReference type="ARBA" id="ARBA00024226"/>
    </source>
</evidence>
<sequence>MELGGNAPFIVFDEANCEQAIQRLMAAKFRGSGQTCVAQPRLCPKGIHDAFIQKLQQDMDTQPVKGDTLLTGTTIGPLSNVRAVEKVERLVSDARPQGATVVRGGTRSFGDPENYYPPTIVQGMTHSMQASKEELFGPVVAIYPFESQPELLRMANDADVGLGAYVYTDTLNQARRTAELLQTTAMAGVNTGVISDPVAPFGGVKHSGFEREGGRIGIDEFQILKASRHLATKGTALLGYRLQHVRPLSTASSKTINVAGQDISVPTGIFINNEFRKAIGGTTFGVENPVTGKEILQIEEGKEADVNEAVKTARATFRNGEWSSSDPVYRADLLRKVAELMERDKEQPIALEMLDTGKTYQQASTLDFPGSVGTLKYYAGYADKVHELTSLNIPKTFAFTKREPIGVCGQIIPWNFPLLMFTWKIAPALITGNTVVMKSAEATPLIALKMCELIQKAGFPAGVMNHVQGFGKTVGNPIASHMDVDKVAFTGSTATERAILKSSAASNLKKVTLELGGKSPLPDLSLLVPCNDTVYGLAAAVHTKDYERALRVTGALHAGTTWVNMYNFVHWSIPFGGYKESGLGPECGEAVLGYYTETKVVYFNMGFPAPASPRGLI</sequence>
<protein>
    <recommendedName>
        <fullName evidence="3">aldehyde dehydrogenase (NAD(+))</fullName>
        <ecNumber evidence="3">1.2.1.3</ecNumber>
    </recommendedName>
</protein>
<accession>A0A0B7KP77</accession>
<comment type="similarity">
    <text evidence="1 6">Belongs to the aldehyde dehydrogenase family.</text>
</comment>
<dbReference type="EC" id="1.2.1.3" evidence="3"/>
<dbReference type="AlphaFoldDB" id="A0A0B7KP77"/>
<dbReference type="PROSITE" id="PS00687">
    <property type="entry name" value="ALDEHYDE_DEHYDR_GLU"/>
    <property type="match status" value="2"/>
</dbReference>
<evidence type="ECO:0000259" key="7">
    <source>
        <dbReference type="Pfam" id="PF00171"/>
    </source>
</evidence>
<feature type="domain" description="Aldehyde dehydrogenase" evidence="7">
    <location>
        <begin position="1"/>
        <end position="225"/>
    </location>
</feature>
<feature type="domain" description="Aldehyde dehydrogenase" evidence="7">
    <location>
        <begin position="530"/>
        <end position="601"/>
    </location>
</feature>
<evidence type="ECO:0000313" key="8">
    <source>
        <dbReference type="EMBL" id="CEO56705.1"/>
    </source>
</evidence>